<keyword evidence="3 8" id="KW-0819">tRNA processing</keyword>
<dbReference type="AlphaFoldDB" id="A0A369AI61"/>
<dbReference type="HAMAP" id="MF_01445">
    <property type="entry name" value="TsaD"/>
    <property type="match status" value="1"/>
</dbReference>
<protein>
    <recommendedName>
        <fullName evidence="8">tRNA N6-adenosine threonylcarbamoyltransferase</fullName>
        <ecNumber evidence="8">2.3.1.234</ecNumber>
    </recommendedName>
    <alternativeName>
        <fullName evidence="8">N6-L-threonylcarbamoyladenine synthase</fullName>
        <shortName evidence="8">t(6)A synthase</shortName>
    </alternativeName>
    <alternativeName>
        <fullName evidence="8">t(6)A37 threonylcarbamoyladenosine biosynthesis protein TsaD</fullName>
    </alternativeName>
    <alternativeName>
        <fullName evidence="8">tRNA threonylcarbamoyladenosine biosynthesis protein TsaD</fullName>
    </alternativeName>
</protein>
<dbReference type="SUPFAM" id="SSF53067">
    <property type="entry name" value="Actin-like ATPase domain"/>
    <property type="match status" value="1"/>
</dbReference>
<dbReference type="InterPro" id="IPR017860">
    <property type="entry name" value="Peptidase_M22_CS"/>
</dbReference>
<keyword evidence="1 8" id="KW-0963">Cytoplasm</keyword>
<gene>
    <name evidence="8" type="primary">tsaD</name>
    <name evidence="10" type="ORF">DFR58_1398</name>
</gene>
<reference evidence="10 11" key="1">
    <citation type="submission" date="2018-07" db="EMBL/GenBank/DDBJ databases">
        <title>Genomic Encyclopedia of Type Strains, Phase IV (KMG-IV): sequencing the most valuable type-strain genomes for metagenomic binning, comparative biology and taxonomic classification.</title>
        <authorList>
            <person name="Goeker M."/>
        </authorList>
    </citation>
    <scope>NUCLEOTIDE SEQUENCE [LARGE SCALE GENOMIC DNA]</scope>
    <source>
        <strain evidence="10 11">DSM 27016</strain>
    </source>
</reference>
<evidence type="ECO:0000313" key="10">
    <source>
        <dbReference type="EMBL" id="RCX09069.1"/>
    </source>
</evidence>
<feature type="binding site" evidence="8">
    <location>
        <position position="305"/>
    </location>
    <ligand>
        <name>Fe cation</name>
        <dbReference type="ChEBI" id="CHEBI:24875"/>
    </ligand>
</feature>
<dbReference type="Pfam" id="PF00814">
    <property type="entry name" value="TsaD"/>
    <property type="match status" value="1"/>
</dbReference>
<dbReference type="PANTHER" id="PTHR11735">
    <property type="entry name" value="TRNA N6-ADENOSINE THREONYLCARBAMOYLTRANSFERASE"/>
    <property type="match status" value="1"/>
</dbReference>
<comment type="cofactor">
    <cofactor evidence="8">
        <name>Fe(2+)</name>
        <dbReference type="ChEBI" id="CHEBI:29033"/>
    </cofactor>
    <text evidence="8">Binds 1 Fe(2+) ion per subunit.</text>
</comment>
<dbReference type="NCBIfam" id="TIGR03723">
    <property type="entry name" value="T6A_TsaD_YgjD"/>
    <property type="match status" value="1"/>
</dbReference>
<feature type="binding site" evidence="8">
    <location>
        <position position="114"/>
    </location>
    <ligand>
        <name>Fe cation</name>
        <dbReference type="ChEBI" id="CHEBI:24875"/>
    </ligand>
</feature>
<comment type="caution">
    <text evidence="10">The sequence shown here is derived from an EMBL/GenBank/DDBJ whole genome shotgun (WGS) entry which is preliminary data.</text>
</comment>
<dbReference type="GO" id="GO:0061711">
    <property type="term" value="F:tRNA N(6)-L-threonylcarbamoyladenine synthase activity"/>
    <property type="evidence" value="ECO:0007669"/>
    <property type="project" value="UniProtKB-EC"/>
</dbReference>
<comment type="similarity">
    <text evidence="8">Belongs to the KAE1 / TsaD family.</text>
</comment>
<feature type="binding site" evidence="8">
    <location>
        <position position="170"/>
    </location>
    <ligand>
        <name>substrate</name>
    </ligand>
</feature>
<feature type="binding site" evidence="8">
    <location>
        <position position="187"/>
    </location>
    <ligand>
        <name>substrate</name>
    </ligand>
</feature>
<dbReference type="CDD" id="cd24133">
    <property type="entry name" value="ASKHA_NBD_TsaD_bac"/>
    <property type="match status" value="1"/>
</dbReference>
<dbReference type="PRINTS" id="PR00789">
    <property type="entry name" value="OSIALOPTASE"/>
</dbReference>
<evidence type="ECO:0000256" key="8">
    <source>
        <dbReference type="HAMAP-Rule" id="MF_01445"/>
    </source>
</evidence>
<evidence type="ECO:0000256" key="7">
    <source>
        <dbReference type="ARBA" id="ARBA00048117"/>
    </source>
</evidence>
<keyword evidence="6 8" id="KW-0012">Acyltransferase</keyword>
<organism evidence="10 11">
    <name type="scientific">Anaerobacterium chartisolvens</name>
    <dbReference type="NCBI Taxonomy" id="1297424"/>
    <lineage>
        <taxon>Bacteria</taxon>
        <taxon>Bacillati</taxon>
        <taxon>Bacillota</taxon>
        <taxon>Clostridia</taxon>
        <taxon>Eubacteriales</taxon>
        <taxon>Oscillospiraceae</taxon>
        <taxon>Anaerobacterium</taxon>
    </lineage>
</organism>
<dbReference type="InterPro" id="IPR043129">
    <property type="entry name" value="ATPase_NBD"/>
</dbReference>
<dbReference type="GO" id="GO:0005506">
    <property type="term" value="F:iron ion binding"/>
    <property type="evidence" value="ECO:0007669"/>
    <property type="project" value="UniProtKB-UniRule"/>
</dbReference>
<dbReference type="RefSeq" id="WP_114300055.1">
    <property type="nucleotide sequence ID" value="NZ_QPJT01000039.1"/>
</dbReference>
<keyword evidence="2 8" id="KW-0808">Transferase</keyword>
<evidence type="ECO:0000256" key="3">
    <source>
        <dbReference type="ARBA" id="ARBA00022694"/>
    </source>
</evidence>
<evidence type="ECO:0000313" key="11">
    <source>
        <dbReference type="Proteomes" id="UP000253034"/>
    </source>
</evidence>
<keyword evidence="5 8" id="KW-0408">Iron</keyword>
<dbReference type="Proteomes" id="UP000253034">
    <property type="component" value="Unassembled WGS sequence"/>
</dbReference>
<comment type="function">
    <text evidence="8">Required for the formation of a threonylcarbamoyl group on adenosine at position 37 (t(6)A37) in tRNAs that read codons beginning with adenine. Is involved in the transfer of the threonylcarbamoyl moiety of threonylcarbamoyl-AMP (TC-AMP) to the N6 group of A37, together with TsaE and TsaB. TsaD likely plays a direct catalytic role in this reaction.</text>
</comment>
<comment type="catalytic activity">
    <reaction evidence="7 8">
        <text>L-threonylcarbamoyladenylate + adenosine(37) in tRNA = N(6)-L-threonylcarbamoyladenosine(37) in tRNA + AMP + H(+)</text>
        <dbReference type="Rhea" id="RHEA:37059"/>
        <dbReference type="Rhea" id="RHEA-COMP:10162"/>
        <dbReference type="Rhea" id="RHEA-COMP:10163"/>
        <dbReference type="ChEBI" id="CHEBI:15378"/>
        <dbReference type="ChEBI" id="CHEBI:73682"/>
        <dbReference type="ChEBI" id="CHEBI:74411"/>
        <dbReference type="ChEBI" id="CHEBI:74418"/>
        <dbReference type="ChEBI" id="CHEBI:456215"/>
        <dbReference type="EC" id="2.3.1.234"/>
    </reaction>
</comment>
<sequence>MKDLLVLGIETSCDETSAAVVKNGRTILSNVISSQIDVHQKFGGVVPEIASRKHVELIIPVIDQAVHDAGIEKKDLDAIGVTYGPGLVGALLVGLSAAKAMAYALNKPLIGVHHIEGHIAANYLQSKALKPPFVCLVASGGHSHIVYAEDYHKFEIMGQTRDDAAGEAFDKVARALGMGYPGGPLIDKAAQAADGRLIDFPRVRFGNESLDFSFSGLKTAVLNYLNKAEQKGEAWDAQNVAASFQQAVVDVLVENTLRAAQRKQVKIVALAGGVAANSSLRKQMKGCAEAIGLEVCCPEPVLCTDNAAMIACAAYYEYKKNNISDLSLNAVPGLRLGER</sequence>
<dbReference type="EC" id="2.3.1.234" evidence="8"/>
<dbReference type="GO" id="GO:0002949">
    <property type="term" value="P:tRNA threonylcarbamoyladenosine modification"/>
    <property type="evidence" value="ECO:0007669"/>
    <property type="project" value="UniProtKB-UniRule"/>
</dbReference>
<dbReference type="Gene3D" id="3.30.420.40">
    <property type="match status" value="2"/>
</dbReference>
<feature type="binding site" evidence="8">
    <location>
        <position position="277"/>
    </location>
    <ligand>
        <name>substrate</name>
    </ligand>
</feature>
<proteinExistence type="inferred from homology"/>
<name>A0A369AI61_9FIRM</name>
<dbReference type="FunFam" id="3.30.420.40:FF:000040">
    <property type="entry name" value="tRNA N6-adenosine threonylcarbamoyltransferase"/>
    <property type="match status" value="1"/>
</dbReference>
<feature type="domain" description="Gcp-like" evidence="9">
    <location>
        <begin position="26"/>
        <end position="311"/>
    </location>
</feature>
<dbReference type="OrthoDB" id="9806197at2"/>
<evidence type="ECO:0000256" key="6">
    <source>
        <dbReference type="ARBA" id="ARBA00023315"/>
    </source>
</evidence>
<evidence type="ECO:0000259" key="9">
    <source>
        <dbReference type="Pfam" id="PF00814"/>
    </source>
</evidence>
<evidence type="ECO:0000256" key="5">
    <source>
        <dbReference type="ARBA" id="ARBA00023004"/>
    </source>
</evidence>
<evidence type="ECO:0000256" key="2">
    <source>
        <dbReference type="ARBA" id="ARBA00022679"/>
    </source>
</evidence>
<keyword evidence="11" id="KW-1185">Reference proteome</keyword>
<feature type="binding site" evidence="8">
    <location>
        <position position="118"/>
    </location>
    <ligand>
        <name>Fe cation</name>
        <dbReference type="ChEBI" id="CHEBI:24875"/>
    </ligand>
</feature>
<dbReference type="PROSITE" id="PS01016">
    <property type="entry name" value="GLYCOPROTEASE"/>
    <property type="match status" value="1"/>
</dbReference>
<comment type="subcellular location">
    <subcellularLocation>
        <location evidence="8">Cytoplasm</location>
    </subcellularLocation>
</comment>
<dbReference type="InterPro" id="IPR017861">
    <property type="entry name" value="KAE1/TsaD"/>
</dbReference>
<dbReference type="InterPro" id="IPR000905">
    <property type="entry name" value="Gcp-like_dom"/>
</dbReference>
<feature type="binding site" evidence="8">
    <location>
        <position position="183"/>
    </location>
    <ligand>
        <name>substrate</name>
    </ligand>
</feature>
<accession>A0A369AI61</accession>
<evidence type="ECO:0000256" key="1">
    <source>
        <dbReference type="ARBA" id="ARBA00022490"/>
    </source>
</evidence>
<evidence type="ECO:0000256" key="4">
    <source>
        <dbReference type="ARBA" id="ARBA00022723"/>
    </source>
</evidence>
<dbReference type="PANTHER" id="PTHR11735:SF6">
    <property type="entry name" value="TRNA N6-ADENOSINE THREONYLCARBAMOYLTRANSFERASE, MITOCHONDRIAL"/>
    <property type="match status" value="1"/>
</dbReference>
<feature type="binding site" evidence="8">
    <location>
        <begin position="137"/>
        <end position="141"/>
    </location>
    <ligand>
        <name>substrate</name>
    </ligand>
</feature>
<dbReference type="GO" id="GO:0005737">
    <property type="term" value="C:cytoplasm"/>
    <property type="evidence" value="ECO:0007669"/>
    <property type="project" value="UniProtKB-SubCell"/>
</dbReference>
<dbReference type="EMBL" id="QPJT01000039">
    <property type="protein sequence ID" value="RCX09069.1"/>
    <property type="molecule type" value="Genomic_DNA"/>
</dbReference>
<dbReference type="InterPro" id="IPR022450">
    <property type="entry name" value="TsaD"/>
</dbReference>
<keyword evidence="4 8" id="KW-0479">Metal-binding</keyword>
<dbReference type="NCBIfam" id="TIGR00329">
    <property type="entry name" value="gcp_kae1"/>
    <property type="match status" value="1"/>
</dbReference>